<dbReference type="OrthoDB" id="9792690at2"/>
<dbReference type="Proteomes" id="UP000285523">
    <property type="component" value="Unassembled WGS sequence"/>
</dbReference>
<sequence>MAVQESLPLGTPERPTLRVHRADHLLVADMVEPGSKVLDVGCGEGDLMVLLESRGVDCRGIELSREGVNRCVSRGLAVVQGDADTDLTNYTDDAFDYVILSQTLQATRQPRVVLENLLRIGRRAIVSFPNFGYINMRLQLLINGRMPRTENLPATWYDTPNIHFCTIKDFVVLCDEINVKMERAVALDRYGRPLRLNAPWWFWNMFGEQGVFLLSRAEKKLPPPQGEWLAP</sequence>
<protein>
    <submittedName>
        <fullName evidence="1">Methionine biosynthesis protein MetW</fullName>
    </submittedName>
</protein>
<comment type="caution">
    <text evidence="1">The sequence shown here is derived from an EMBL/GenBank/DDBJ whole genome shotgun (WGS) entry which is preliminary data.</text>
</comment>
<dbReference type="Gene3D" id="3.40.50.150">
    <property type="entry name" value="Vaccinia Virus protein VP39"/>
    <property type="match status" value="1"/>
</dbReference>
<dbReference type="CDD" id="cd02440">
    <property type="entry name" value="AdoMet_MTases"/>
    <property type="match status" value="1"/>
</dbReference>
<evidence type="ECO:0000313" key="1">
    <source>
        <dbReference type="EMBL" id="RJF64417.1"/>
    </source>
</evidence>
<dbReference type="RefSeq" id="WP_119859334.1">
    <property type="nucleotide sequence ID" value="NZ_QYYD01000048.1"/>
</dbReference>
<dbReference type="NCBIfam" id="TIGR02081">
    <property type="entry name" value="metW"/>
    <property type="match status" value="1"/>
</dbReference>
<dbReference type="SUPFAM" id="SSF53335">
    <property type="entry name" value="S-adenosyl-L-methionine-dependent methyltransferases"/>
    <property type="match status" value="1"/>
</dbReference>
<accession>A0A418UXD4</accession>
<organism evidence="1 2">
    <name type="scientific">Rhodopseudomonas palustris</name>
    <dbReference type="NCBI Taxonomy" id="1076"/>
    <lineage>
        <taxon>Bacteria</taxon>
        <taxon>Pseudomonadati</taxon>
        <taxon>Pseudomonadota</taxon>
        <taxon>Alphaproteobacteria</taxon>
        <taxon>Hyphomicrobiales</taxon>
        <taxon>Nitrobacteraceae</taxon>
        <taxon>Rhodopseudomonas</taxon>
    </lineage>
</organism>
<dbReference type="InterPro" id="IPR029063">
    <property type="entry name" value="SAM-dependent_MTases_sf"/>
</dbReference>
<name>A0A418UXD4_RHOPL</name>
<dbReference type="AlphaFoldDB" id="A0A418UXD4"/>
<dbReference type="EMBL" id="QYYD01000048">
    <property type="protein sequence ID" value="RJF64417.1"/>
    <property type="molecule type" value="Genomic_DNA"/>
</dbReference>
<dbReference type="Pfam" id="PF07021">
    <property type="entry name" value="MetW"/>
    <property type="match status" value="1"/>
</dbReference>
<reference evidence="1 2" key="1">
    <citation type="submission" date="2018-09" db="EMBL/GenBank/DDBJ databases">
        <title>Draft genome sequence of Rhodopseudomonas palustris 2.1.18.</title>
        <authorList>
            <person name="Robertson S.L."/>
            <person name="Meyer T.E."/>
            <person name="Kyndt J.A."/>
        </authorList>
    </citation>
    <scope>NUCLEOTIDE SEQUENCE [LARGE SCALE GENOMIC DNA]</scope>
    <source>
        <strain evidence="1 2">2.1.18</strain>
    </source>
</reference>
<dbReference type="InterPro" id="IPR010743">
    <property type="entry name" value="Methionine_synth_MetW"/>
</dbReference>
<gene>
    <name evidence="1" type="primary">metW</name>
    <name evidence="1" type="ORF">D4Q52_25220</name>
</gene>
<proteinExistence type="predicted"/>
<evidence type="ECO:0000313" key="2">
    <source>
        <dbReference type="Proteomes" id="UP000285523"/>
    </source>
</evidence>